<dbReference type="Gene3D" id="3.40.50.300">
    <property type="entry name" value="P-loop containing nucleotide triphosphate hydrolases"/>
    <property type="match status" value="1"/>
</dbReference>
<dbReference type="GO" id="GO:0090694">
    <property type="term" value="C:Scc2-Scc4 cohesin loading complex"/>
    <property type="evidence" value="ECO:0007669"/>
    <property type="project" value="TreeGrafter"/>
</dbReference>
<evidence type="ECO:0000313" key="1">
    <source>
        <dbReference type="EMBL" id="KAI5394354.1"/>
    </source>
</evidence>
<comment type="caution">
    <text evidence="1">The sequence shown here is derived from an EMBL/GenBank/DDBJ whole genome shotgun (WGS) entry which is preliminary data.</text>
</comment>
<gene>
    <name evidence="1" type="ORF">KIW84_061151</name>
</gene>
<evidence type="ECO:0000313" key="2">
    <source>
        <dbReference type="Proteomes" id="UP001058974"/>
    </source>
</evidence>
<reference evidence="1 2" key="1">
    <citation type="journal article" date="2022" name="Nat. Genet.">
        <title>Improved pea reference genome and pan-genome highlight genomic features and evolutionary characteristics.</title>
        <authorList>
            <person name="Yang T."/>
            <person name="Liu R."/>
            <person name="Luo Y."/>
            <person name="Hu S."/>
            <person name="Wang D."/>
            <person name="Wang C."/>
            <person name="Pandey M.K."/>
            <person name="Ge S."/>
            <person name="Xu Q."/>
            <person name="Li N."/>
            <person name="Li G."/>
            <person name="Huang Y."/>
            <person name="Saxena R.K."/>
            <person name="Ji Y."/>
            <person name="Li M."/>
            <person name="Yan X."/>
            <person name="He Y."/>
            <person name="Liu Y."/>
            <person name="Wang X."/>
            <person name="Xiang C."/>
            <person name="Varshney R.K."/>
            <person name="Ding H."/>
            <person name="Gao S."/>
            <person name="Zong X."/>
        </authorList>
    </citation>
    <scope>NUCLEOTIDE SEQUENCE [LARGE SCALE GENOMIC DNA]</scope>
    <source>
        <strain evidence="1 2">cv. Zhongwan 6</strain>
    </source>
</reference>
<dbReference type="GO" id="GO:0034087">
    <property type="term" value="P:establishment of mitotic sister chromatid cohesion"/>
    <property type="evidence" value="ECO:0007669"/>
    <property type="project" value="TreeGrafter"/>
</dbReference>
<protein>
    <submittedName>
        <fullName evidence="1">Uncharacterized protein</fullName>
    </submittedName>
</protein>
<dbReference type="PANTHER" id="PTHR21704">
    <property type="entry name" value="NIPPED-B-LIKE PROTEIN DELANGIN SCC2-RELATED"/>
    <property type="match status" value="1"/>
</dbReference>
<proteinExistence type="predicted"/>
<keyword evidence="2" id="KW-1185">Reference proteome</keyword>
<dbReference type="GO" id="GO:0071169">
    <property type="term" value="P:establishment of protein localization to chromatin"/>
    <property type="evidence" value="ECO:0007669"/>
    <property type="project" value="TreeGrafter"/>
</dbReference>
<dbReference type="GO" id="GO:1990414">
    <property type="term" value="P:replication-born double-strand break repair via sister chromatid exchange"/>
    <property type="evidence" value="ECO:0007669"/>
    <property type="project" value="TreeGrafter"/>
</dbReference>
<dbReference type="InterPro" id="IPR027417">
    <property type="entry name" value="P-loop_NTPase"/>
</dbReference>
<organism evidence="1 2">
    <name type="scientific">Pisum sativum</name>
    <name type="common">Garden pea</name>
    <name type="synonym">Lathyrus oleraceus</name>
    <dbReference type="NCBI Taxonomy" id="3888"/>
    <lineage>
        <taxon>Eukaryota</taxon>
        <taxon>Viridiplantae</taxon>
        <taxon>Streptophyta</taxon>
        <taxon>Embryophyta</taxon>
        <taxon>Tracheophyta</taxon>
        <taxon>Spermatophyta</taxon>
        <taxon>Magnoliopsida</taxon>
        <taxon>eudicotyledons</taxon>
        <taxon>Gunneridae</taxon>
        <taxon>Pentapetalae</taxon>
        <taxon>rosids</taxon>
        <taxon>fabids</taxon>
        <taxon>Fabales</taxon>
        <taxon>Fabaceae</taxon>
        <taxon>Papilionoideae</taxon>
        <taxon>50 kb inversion clade</taxon>
        <taxon>NPAAA clade</taxon>
        <taxon>Hologalegina</taxon>
        <taxon>IRL clade</taxon>
        <taxon>Fabeae</taxon>
        <taxon>Lathyrus</taxon>
    </lineage>
</organism>
<dbReference type="Gramene" id="Psat06G0115100-T1">
    <property type="protein sequence ID" value="KAI5394354.1"/>
    <property type="gene ID" value="KIW84_061151"/>
</dbReference>
<dbReference type="AlphaFoldDB" id="A0A9D4W472"/>
<dbReference type="InterPro" id="IPR033031">
    <property type="entry name" value="Scc2/Nipped-B"/>
</dbReference>
<dbReference type="GO" id="GO:0140588">
    <property type="term" value="P:chromatin looping"/>
    <property type="evidence" value="ECO:0007669"/>
    <property type="project" value="InterPro"/>
</dbReference>
<accession>A0A9D4W472</accession>
<sequence>MLRVQSSSDMIPFHPCSVLDLLLQGCLLLEDMNSRTCVSKDVGAYVISLQALGYVLIARPEFMLEHDIGKILEETLSSHADARLKIQALQNMFEYLLDAESKMEAEVDDNVPGHSVRAGQSVPVAAGAGDTNICGGIVQLIIQCEPPRDVEACIHRSRRTGRAGNTGVADDDMVMAAAGPRLQDACQGSQQVCFGLSVY</sequence>
<dbReference type="Proteomes" id="UP001058974">
    <property type="component" value="Chromosome 6"/>
</dbReference>
<dbReference type="PANTHER" id="PTHR21704:SF18">
    <property type="entry name" value="NIPPED-B-LIKE PROTEIN"/>
    <property type="match status" value="1"/>
</dbReference>
<dbReference type="GO" id="GO:0003682">
    <property type="term" value="F:chromatin binding"/>
    <property type="evidence" value="ECO:0007669"/>
    <property type="project" value="TreeGrafter"/>
</dbReference>
<dbReference type="GO" id="GO:0061775">
    <property type="term" value="F:cohesin loader activity"/>
    <property type="evidence" value="ECO:0007669"/>
    <property type="project" value="InterPro"/>
</dbReference>
<dbReference type="EMBL" id="JAMSHJ010000006">
    <property type="protein sequence ID" value="KAI5394354.1"/>
    <property type="molecule type" value="Genomic_DNA"/>
</dbReference>
<name>A0A9D4W472_PEA</name>
<dbReference type="GO" id="GO:0010468">
    <property type="term" value="P:regulation of gene expression"/>
    <property type="evidence" value="ECO:0007669"/>
    <property type="project" value="InterPro"/>
</dbReference>